<dbReference type="Pfam" id="PF04015">
    <property type="entry name" value="DUF362"/>
    <property type="match status" value="1"/>
</dbReference>
<dbReference type="Proteomes" id="UP000064893">
    <property type="component" value="Chromosome"/>
</dbReference>
<evidence type="ECO:0000313" key="2">
    <source>
        <dbReference type="EMBL" id="ALO15375.1"/>
    </source>
</evidence>
<dbReference type="PATRIC" id="fig|1307839.3.peg.1835"/>
<evidence type="ECO:0000259" key="1">
    <source>
        <dbReference type="Pfam" id="PF04015"/>
    </source>
</evidence>
<dbReference type="STRING" id="1307839.L21SP5_01733"/>
<dbReference type="AlphaFoldDB" id="A0A0S2HZ83"/>
<dbReference type="OrthoDB" id="9785671at2"/>
<organism evidence="2 3">
    <name type="scientific">Salinivirga cyanobacteriivorans</name>
    <dbReference type="NCBI Taxonomy" id="1307839"/>
    <lineage>
        <taxon>Bacteria</taxon>
        <taxon>Pseudomonadati</taxon>
        <taxon>Bacteroidota</taxon>
        <taxon>Bacteroidia</taxon>
        <taxon>Bacteroidales</taxon>
        <taxon>Salinivirgaceae</taxon>
        <taxon>Salinivirga</taxon>
    </lineage>
</organism>
<proteinExistence type="predicted"/>
<protein>
    <submittedName>
        <fullName evidence="2">Putative Fe-S center protein</fullName>
    </submittedName>
</protein>
<keyword evidence="3" id="KW-1185">Reference proteome</keyword>
<sequence length="307" mass="34530">MDRREFLKKSFRAGLFAGAALTFGRYGELFANTAQNNNIPYDLVAVRNGEPAQMYERAINAMGGITKYVKKGQRVIVKPNIGWDVIPELAANTNPELVKAIIKSCYEAGAGSVYVFDNTCDDWNKCYDNSKIERVAKEAGAKVVSGASERYYQDINIPQGKRLKSARVHEQIMEADVFINVPILKNHGSAKLTIAMKNLMGIVWDRSYWHRNDLHQCIADFSTWRQPDLNIIDAYRVMMKNGPRGRSEADVAKMKFLVMSDDMVAADAAASKIFGMQPEAVPYIQHAHNMQVGNMNLKQQEIGRIKM</sequence>
<dbReference type="KEGG" id="blq:L21SP5_01733"/>
<gene>
    <name evidence="2" type="ORF">L21SP5_01733</name>
</gene>
<accession>A0A0S2HZ83</accession>
<dbReference type="EMBL" id="CP013118">
    <property type="protein sequence ID" value="ALO15375.1"/>
    <property type="molecule type" value="Genomic_DNA"/>
</dbReference>
<evidence type="ECO:0000313" key="3">
    <source>
        <dbReference type="Proteomes" id="UP000064893"/>
    </source>
</evidence>
<dbReference type="RefSeq" id="WP_057952840.1">
    <property type="nucleotide sequence ID" value="NZ_CP013118.1"/>
</dbReference>
<dbReference type="InterPro" id="IPR007160">
    <property type="entry name" value="DUF362"/>
</dbReference>
<feature type="domain" description="DUF362" evidence="1">
    <location>
        <begin position="75"/>
        <end position="271"/>
    </location>
</feature>
<reference evidence="2 3" key="1">
    <citation type="submission" date="2015-11" db="EMBL/GenBank/DDBJ databases">
        <title>Description and complete genome sequence of a novel strain predominating in hypersaline microbial mats and representing a new family of the Bacteriodetes phylum.</title>
        <authorList>
            <person name="Spring S."/>
            <person name="Bunk B."/>
            <person name="Sproer C."/>
            <person name="Klenk H.-P."/>
        </authorList>
    </citation>
    <scope>NUCLEOTIDE SEQUENCE [LARGE SCALE GENOMIC DNA]</scope>
    <source>
        <strain evidence="2 3">L21-Spi-D4</strain>
    </source>
</reference>
<name>A0A0S2HZ83_9BACT</name>